<feature type="binding site" evidence="1">
    <location>
        <position position="98"/>
    </location>
    <ligand>
        <name>Mg(2+)</name>
        <dbReference type="ChEBI" id="CHEBI:18420"/>
        <label>1</label>
    </ligand>
</feature>
<dbReference type="Proteomes" id="UP000030624">
    <property type="component" value="Chromosome"/>
</dbReference>
<dbReference type="GO" id="GO:0046872">
    <property type="term" value="F:metal ion binding"/>
    <property type="evidence" value="ECO:0007669"/>
    <property type="project" value="UniProtKB-KW"/>
</dbReference>
<dbReference type="GeneID" id="24796690"/>
<dbReference type="AlphaFoldDB" id="A0A0A7GAS7"/>
<sequence>MARNLFDIESRLGKCRKNSCIVDALFESGLLDVERIEFLYTTPPKIETVYLNKVEGILFGTAIGDALGVKFESRPPEYILNKYGHIKGFHQKAHITDDTQLTFWTLEVFLNQGWLDPKKLADRYTKERITGIGKTMKAFIKNYKDLRVPWYLAGVNSAGNGALMRLSPLVIPHLLNPSKELWCDAIVTTYLIYHDRLAIASAVAFVSLLWECFRIQRPLEADWWIEKYVAVARELEGDNTTYSTRYGTLKYKGPAWYFIEKVLEDASKEKWSLKELSSRIGSGAYLLETIPVVLYTLMMHADTPYTALTEAITYSKDSDTIGAIVGYFIGAIHGSKAFPRYLVEPMLNGKILPRKYVSLIASTLSYLKKTSEESEIDIDYSDMILTLSK</sequence>
<keyword evidence="2" id="KW-0378">Hydrolase</keyword>
<dbReference type="InterPro" id="IPR036705">
    <property type="entry name" value="Ribosyl_crysJ1_sf"/>
</dbReference>
<feature type="binding site" evidence="1">
    <location>
        <position position="317"/>
    </location>
    <ligand>
        <name>Mg(2+)</name>
        <dbReference type="ChEBI" id="CHEBI:18420"/>
        <label>1</label>
    </ligand>
</feature>
<dbReference type="SUPFAM" id="SSF101478">
    <property type="entry name" value="ADP-ribosylglycohydrolase"/>
    <property type="match status" value="1"/>
</dbReference>
<dbReference type="Gene3D" id="1.10.4080.10">
    <property type="entry name" value="ADP-ribosylation/Crystallin J1"/>
    <property type="match status" value="1"/>
</dbReference>
<dbReference type="EMBL" id="CP009552">
    <property type="protein sequence ID" value="AIY89145.1"/>
    <property type="molecule type" value="Genomic_DNA"/>
</dbReference>
<keyword evidence="1" id="KW-0479">Metal-binding</keyword>
<evidence type="ECO:0000313" key="3">
    <source>
        <dbReference type="Proteomes" id="UP000030624"/>
    </source>
</evidence>
<dbReference type="PANTHER" id="PTHR16222:SF12">
    <property type="entry name" value="ADP-RIBOSYLGLYCOHYDROLASE-RELATED"/>
    <property type="match status" value="1"/>
</dbReference>
<dbReference type="PANTHER" id="PTHR16222">
    <property type="entry name" value="ADP-RIBOSYLGLYCOHYDROLASE"/>
    <property type="match status" value="1"/>
</dbReference>
<protein>
    <submittedName>
        <fullName evidence="2">Putative ADP-ribosylglycohydrolase</fullName>
    </submittedName>
</protein>
<dbReference type="Pfam" id="PF03747">
    <property type="entry name" value="ADP_ribosyl_GH"/>
    <property type="match status" value="1"/>
</dbReference>
<dbReference type="InterPro" id="IPR005502">
    <property type="entry name" value="Ribosyl_crysJ1"/>
</dbReference>
<dbReference type="STRING" id="565033.GACE_0088"/>
<organism evidence="2 3">
    <name type="scientific">Geoglobus acetivorans</name>
    <dbReference type="NCBI Taxonomy" id="565033"/>
    <lineage>
        <taxon>Archaea</taxon>
        <taxon>Methanobacteriati</taxon>
        <taxon>Methanobacteriota</taxon>
        <taxon>Archaeoglobi</taxon>
        <taxon>Archaeoglobales</taxon>
        <taxon>Archaeoglobaceae</taxon>
        <taxon>Geoglobus</taxon>
    </lineage>
</organism>
<evidence type="ECO:0000256" key="1">
    <source>
        <dbReference type="PIRSR" id="PIRSR605502-1"/>
    </source>
</evidence>
<feature type="binding site" evidence="1">
    <location>
        <position position="319"/>
    </location>
    <ligand>
        <name>Mg(2+)</name>
        <dbReference type="ChEBI" id="CHEBI:18420"/>
        <label>1</label>
    </ligand>
</feature>
<dbReference type="HOGENOM" id="CLU_024566_7_0_2"/>
<dbReference type="RefSeq" id="WP_052400158.1">
    <property type="nucleotide sequence ID" value="NZ_CP009552.1"/>
</dbReference>
<comment type="cofactor">
    <cofactor evidence="1">
        <name>Mg(2+)</name>
        <dbReference type="ChEBI" id="CHEBI:18420"/>
    </cofactor>
    <text evidence="1">Binds 2 magnesium ions per subunit.</text>
</comment>
<dbReference type="InterPro" id="IPR050792">
    <property type="entry name" value="ADP-ribosylglycohydrolase"/>
</dbReference>
<reference evidence="2 3" key="1">
    <citation type="journal article" date="2015" name="Appl. Environ. Microbiol.">
        <title>The Geoglobus acetivorans genome: Fe(III) reduction, acetate utilization, autotrophic growth, and degradation of aromatic compounds in a hyperthermophilic archaeon.</title>
        <authorList>
            <person name="Mardanov A.V."/>
            <person name="Slododkina G.B."/>
            <person name="Slobodkin A.I."/>
            <person name="Beletsky A.V."/>
            <person name="Gavrilov S.N."/>
            <person name="Kublanov I.V."/>
            <person name="Bonch-Osmolovskaya E.A."/>
            <person name="Skryabin K.G."/>
            <person name="Ravin N.V."/>
        </authorList>
    </citation>
    <scope>NUCLEOTIDE SEQUENCE [LARGE SCALE GENOMIC DNA]</scope>
    <source>
        <strain evidence="2 3">SBH6</strain>
    </source>
</reference>
<dbReference type="eggNOG" id="arCOG04448">
    <property type="taxonomic scope" value="Archaea"/>
</dbReference>
<name>A0A0A7GAS7_GEOAI</name>
<accession>A0A0A7GAS7</accession>
<proteinExistence type="predicted"/>
<feature type="binding site" evidence="1">
    <location>
        <position position="320"/>
    </location>
    <ligand>
        <name>Mg(2+)</name>
        <dbReference type="ChEBI" id="CHEBI:18420"/>
        <label>1</label>
    </ligand>
</feature>
<dbReference type="KEGG" id="gac:GACE_0088"/>
<feature type="binding site" evidence="1">
    <location>
        <position position="97"/>
    </location>
    <ligand>
        <name>Mg(2+)</name>
        <dbReference type="ChEBI" id="CHEBI:18420"/>
        <label>1</label>
    </ligand>
</feature>
<dbReference type="GO" id="GO:0016787">
    <property type="term" value="F:hydrolase activity"/>
    <property type="evidence" value="ECO:0007669"/>
    <property type="project" value="UniProtKB-KW"/>
</dbReference>
<feature type="binding site" evidence="1">
    <location>
        <position position="96"/>
    </location>
    <ligand>
        <name>Mg(2+)</name>
        <dbReference type="ChEBI" id="CHEBI:18420"/>
        <label>1</label>
    </ligand>
</feature>
<gene>
    <name evidence="2" type="ORF">GACE_0088</name>
</gene>
<evidence type="ECO:0000313" key="2">
    <source>
        <dbReference type="EMBL" id="AIY89145.1"/>
    </source>
</evidence>
<keyword evidence="1" id="KW-0460">Magnesium</keyword>